<feature type="non-terminal residue" evidence="2">
    <location>
        <position position="118"/>
    </location>
</feature>
<comment type="caution">
    <text evidence="2">The sequence shown here is derived from an EMBL/GenBank/DDBJ whole genome shotgun (WGS) entry which is preliminary data.</text>
</comment>
<dbReference type="OrthoDB" id="308383at2759"/>
<dbReference type="Proteomes" id="UP000774326">
    <property type="component" value="Unassembled WGS sequence"/>
</dbReference>
<protein>
    <recommendedName>
        <fullName evidence="1">Histone lysine methyltransferase SET associated domain-containing protein</fullName>
    </recommendedName>
</protein>
<feature type="domain" description="Histone lysine methyltransferase SET associated" evidence="1">
    <location>
        <begin position="1"/>
        <end position="32"/>
    </location>
</feature>
<dbReference type="Pfam" id="PF11767">
    <property type="entry name" value="SET_assoc"/>
    <property type="match status" value="1"/>
</dbReference>
<gene>
    <name evidence="2" type="ORF">WICPIJ_008039</name>
</gene>
<organism evidence="2 3">
    <name type="scientific">Wickerhamomyces pijperi</name>
    <name type="common">Yeast</name>
    <name type="synonym">Pichia pijperi</name>
    <dbReference type="NCBI Taxonomy" id="599730"/>
    <lineage>
        <taxon>Eukaryota</taxon>
        <taxon>Fungi</taxon>
        <taxon>Dikarya</taxon>
        <taxon>Ascomycota</taxon>
        <taxon>Saccharomycotina</taxon>
        <taxon>Saccharomycetes</taxon>
        <taxon>Phaffomycetales</taxon>
        <taxon>Wickerhamomycetaceae</taxon>
        <taxon>Wickerhamomyces</taxon>
    </lineage>
</organism>
<evidence type="ECO:0000313" key="2">
    <source>
        <dbReference type="EMBL" id="KAH3680977.1"/>
    </source>
</evidence>
<reference evidence="2" key="2">
    <citation type="submission" date="2021-01" db="EMBL/GenBank/DDBJ databases">
        <authorList>
            <person name="Schikora-Tamarit M.A."/>
        </authorList>
    </citation>
    <scope>NUCLEOTIDE SEQUENCE</scope>
    <source>
        <strain evidence="2">CBS2887</strain>
    </source>
</reference>
<dbReference type="EMBL" id="JAEUBG010004642">
    <property type="protein sequence ID" value="KAH3680977.1"/>
    <property type="molecule type" value="Genomic_DNA"/>
</dbReference>
<accession>A0A9P8PZD5</accession>
<evidence type="ECO:0000313" key="3">
    <source>
        <dbReference type="Proteomes" id="UP000774326"/>
    </source>
</evidence>
<sequence length="118" mass="13602">TGFFFVFNTGQEAEKCYDMEDGKHFSKYKLYMDFVVPDELMGQTKIGQKIGDVGQAKTVLVKEFHEYLLKDLREKVVGPRLLSFLDDDKYKTVLEKHLKEKAEKQEEKEVQSTGSVGV</sequence>
<keyword evidence="3" id="KW-1185">Reference proteome</keyword>
<name>A0A9P8PZD5_WICPI</name>
<dbReference type="AlphaFoldDB" id="A0A9P8PZD5"/>
<evidence type="ECO:0000259" key="1">
    <source>
        <dbReference type="Pfam" id="PF11767"/>
    </source>
</evidence>
<feature type="non-terminal residue" evidence="2">
    <location>
        <position position="1"/>
    </location>
</feature>
<proteinExistence type="predicted"/>
<reference evidence="2" key="1">
    <citation type="journal article" date="2021" name="Open Biol.">
        <title>Shared evolutionary footprints suggest mitochondrial oxidative damage underlies multiple complex I losses in fungi.</title>
        <authorList>
            <person name="Schikora-Tamarit M.A."/>
            <person name="Marcet-Houben M."/>
            <person name="Nosek J."/>
            <person name="Gabaldon T."/>
        </authorList>
    </citation>
    <scope>NUCLEOTIDE SEQUENCE</scope>
    <source>
        <strain evidence="2">CBS2887</strain>
    </source>
</reference>
<dbReference type="InterPro" id="IPR024636">
    <property type="entry name" value="SET_assoc"/>
</dbReference>